<accession>A0A3R7LPF2</accession>
<reference evidence="4 5" key="2">
    <citation type="submission" date="2019-01" db="EMBL/GenBank/DDBJ databases">
        <title>The decoding of complex shrimp genome reveals the adaptation for benthos swimmer, frequently molting mechanism and breeding impact on genome.</title>
        <authorList>
            <person name="Sun Y."/>
            <person name="Gao Y."/>
            <person name="Yu Y."/>
        </authorList>
    </citation>
    <scope>NUCLEOTIDE SEQUENCE [LARGE SCALE GENOMIC DNA]</scope>
    <source>
        <tissue evidence="4">Muscle</tissue>
    </source>
</reference>
<comment type="caution">
    <text evidence="4">The sequence shown here is derived from an EMBL/GenBank/DDBJ whole genome shotgun (WGS) entry which is preliminary data.</text>
</comment>
<evidence type="ECO:0000313" key="5">
    <source>
        <dbReference type="Proteomes" id="UP000283509"/>
    </source>
</evidence>
<dbReference type="InterPro" id="IPR027417">
    <property type="entry name" value="P-loop_NTPase"/>
</dbReference>
<dbReference type="AlphaFoldDB" id="A0A3R7LPF2"/>
<evidence type="ECO:0000313" key="4">
    <source>
        <dbReference type="EMBL" id="ROT60856.1"/>
    </source>
</evidence>
<dbReference type="OrthoDB" id="205623at2759"/>
<protein>
    <submittedName>
        <fullName evidence="4">Estrogen sulfotransferase</fullName>
    </submittedName>
</protein>
<dbReference type="EMBL" id="QCYY01004513">
    <property type="protein sequence ID" value="ROT60856.1"/>
    <property type="molecule type" value="Genomic_DNA"/>
</dbReference>
<dbReference type="Pfam" id="PF00685">
    <property type="entry name" value="Sulfotransfer_1"/>
    <property type="match status" value="1"/>
</dbReference>
<comment type="similarity">
    <text evidence="1">Belongs to the sulfotransferase 1 family.</text>
</comment>
<feature type="domain" description="Sulfotransferase" evidence="3">
    <location>
        <begin position="59"/>
        <end position="333"/>
    </location>
</feature>
<gene>
    <name evidence="4" type="ORF">C7M84_021497</name>
</gene>
<dbReference type="Proteomes" id="UP000283509">
    <property type="component" value="Unassembled WGS sequence"/>
</dbReference>
<dbReference type="GO" id="GO:0008146">
    <property type="term" value="F:sulfotransferase activity"/>
    <property type="evidence" value="ECO:0007669"/>
    <property type="project" value="InterPro"/>
</dbReference>
<dbReference type="PANTHER" id="PTHR11783">
    <property type="entry name" value="SULFOTRANSFERASE SULT"/>
    <property type="match status" value="1"/>
</dbReference>
<dbReference type="SUPFAM" id="SSF52540">
    <property type="entry name" value="P-loop containing nucleoside triphosphate hydrolases"/>
    <property type="match status" value="1"/>
</dbReference>
<keyword evidence="5" id="KW-1185">Reference proteome</keyword>
<proteinExistence type="inferred from homology"/>
<dbReference type="InterPro" id="IPR000863">
    <property type="entry name" value="Sulfotransferase_dom"/>
</dbReference>
<name>A0A3R7LPF2_PENVA</name>
<keyword evidence="2 4" id="KW-0808">Transferase</keyword>
<evidence type="ECO:0000259" key="3">
    <source>
        <dbReference type="Pfam" id="PF00685"/>
    </source>
</evidence>
<evidence type="ECO:0000256" key="1">
    <source>
        <dbReference type="ARBA" id="ARBA00005771"/>
    </source>
</evidence>
<dbReference type="Gene3D" id="3.40.50.300">
    <property type="entry name" value="P-loop containing nucleotide triphosphate hydrolases"/>
    <property type="match status" value="1"/>
</dbReference>
<organism evidence="4 5">
    <name type="scientific">Penaeus vannamei</name>
    <name type="common">Whiteleg shrimp</name>
    <name type="synonym">Litopenaeus vannamei</name>
    <dbReference type="NCBI Taxonomy" id="6689"/>
    <lineage>
        <taxon>Eukaryota</taxon>
        <taxon>Metazoa</taxon>
        <taxon>Ecdysozoa</taxon>
        <taxon>Arthropoda</taxon>
        <taxon>Crustacea</taxon>
        <taxon>Multicrustacea</taxon>
        <taxon>Malacostraca</taxon>
        <taxon>Eumalacostraca</taxon>
        <taxon>Eucarida</taxon>
        <taxon>Decapoda</taxon>
        <taxon>Dendrobranchiata</taxon>
        <taxon>Penaeoidea</taxon>
        <taxon>Penaeidae</taxon>
        <taxon>Penaeus</taxon>
    </lineage>
</organism>
<reference evidence="4 5" key="1">
    <citation type="submission" date="2018-04" db="EMBL/GenBank/DDBJ databases">
        <authorList>
            <person name="Zhang X."/>
            <person name="Yuan J."/>
            <person name="Li F."/>
            <person name="Xiang J."/>
        </authorList>
    </citation>
    <scope>NUCLEOTIDE SEQUENCE [LARGE SCALE GENOMIC DNA]</scope>
    <source>
        <tissue evidence="4">Muscle</tissue>
    </source>
</reference>
<evidence type="ECO:0000256" key="2">
    <source>
        <dbReference type="ARBA" id="ARBA00022679"/>
    </source>
</evidence>
<sequence>MKLASGHEAAILEGEEREEMNKHWEGYGKGLVRLTPGRWLLPAPFLNFADKYYSFKFKPSDVVVMTYSKSGTTWMQEIVWTMRNNPELNHPMTNTHIFARSPFLEFDMITASSNTPPPLDHPLVQAFFKMCPGKNPLDGAQLQMTEVLPEPRTIKSHLPFSLLTPGLLDTAKVVYVARNPKDVCVSYYHQQRLVKVAEFVGDFPEYVDFWTQDLLLQAPYWPHLAEGWARRHHPNVLFLFYEDMKEDILRELGRLNTFLGTALTESQLQTVARHTSFSGMKSRGATNPTAALQESGEFKKGEAAFIRKGTTGDWTNFFTPELEEKFGEWMEKWRPTSEEIPFRYQIKIPE</sequence>